<evidence type="ECO:0000313" key="3">
    <source>
        <dbReference type="Proteomes" id="UP000537729"/>
    </source>
</evidence>
<accession>A0A7Y1AD25</accession>
<dbReference type="Gene3D" id="1.10.260.40">
    <property type="entry name" value="lambda repressor-like DNA-binding domains"/>
    <property type="match status" value="1"/>
</dbReference>
<dbReference type="Proteomes" id="UP000537729">
    <property type="component" value="Unassembled WGS sequence"/>
</dbReference>
<evidence type="ECO:0000313" key="2">
    <source>
        <dbReference type="EMBL" id="NMY13530.1"/>
    </source>
</evidence>
<name>A0A7Y1AD25_PSEVE</name>
<dbReference type="GO" id="GO:0003677">
    <property type="term" value="F:DNA binding"/>
    <property type="evidence" value="ECO:0007669"/>
    <property type="project" value="InterPro"/>
</dbReference>
<comment type="caution">
    <text evidence="2">The sequence shown here is derived from an EMBL/GenBank/DDBJ whole genome shotgun (WGS) entry which is preliminary data.</text>
</comment>
<organism evidence="2 3">
    <name type="scientific">Pseudomonas veronii</name>
    <dbReference type="NCBI Taxonomy" id="76761"/>
    <lineage>
        <taxon>Bacteria</taxon>
        <taxon>Pseudomonadati</taxon>
        <taxon>Pseudomonadota</taxon>
        <taxon>Gammaproteobacteria</taxon>
        <taxon>Pseudomonadales</taxon>
        <taxon>Pseudomonadaceae</taxon>
        <taxon>Pseudomonas</taxon>
    </lineage>
</organism>
<dbReference type="SUPFAM" id="SSF47413">
    <property type="entry name" value="lambda repressor-like DNA-binding domains"/>
    <property type="match status" value="1"/>
</dbReference>
<dbReference type="EMBL" id="JAEILD010000229">
    <property type="protein sequence ID" value="MBI6653517.1"/>
    <property type="molecule type" value="Genomic_DNA"/>
</dbReference>
<sequence>MRDYYLYLPPKLTPLQCSQGRTMLTWSCEALAFRSGASVKAIREFESGSRELRAVTRQALAYALEVEGLLFFPGCKPVKSKGYLWSTLDPRQRDDYYLIE</sequence>
<keyword evidence="4" id="KW-1185">Reference proteome</keyword>
<dbReference type="EMBL" id="JAAQWG010000104">
    <property type="protein sequence ID" value="NMY13530.1"/>
    <property type="molecule type" value="Genomic_DNA"/>
</dbReference>
<protein>
    <submittedName>
        <fullName evidence="2">XRE family transcriptional regulator</fullName>
    </submittedName>
</protein>
<dbReference type="AlphaFoldDB" id="A0A7Y1AD25"/>
<evidence type="ECO:0000313" key="1">
    <source>
        <dbReference type="EMBL" id="MBI6653517.1"/>
    </source>
</evidence>
<reference evidence="1 4" key="2">
    <citation type="submission" date="2020-12" db="EMBL/GenBank/DDBJ databases">
        <title>Comparative genomic insights into the epidemiology and virulence of plant pathogenic Pseudomonads from Turkey.</title>
        <authorList>
            <person name="Dillon M."/>
            <person name="Ruiz-Bedoya T."/>
            <person name="Bendalovic-Torma C."/>
            <person name="Guttman K.M."/>
            <person name="Kwak H."/>
            <person name="Middleton M.A."/>
            <person name="Wang P.W."/>
            <person name="Horuz S."/>
            <person name="Aysan Y."/>
            <person name="Guttman D.S."/>
        </authorList>
    </citation>
    <scope>NUCLEOTIDE SEQUENCE [LARGE SCALE GENOMIC DNA]</scope>
    <source>
        <strain evidence="1 4">S4_EA_3a</strain>
    </source>
</reference>
<proteinExistence type="predicted"/>
<evidence type="ECO:0000313" key="4">
    <source>
        <dbReference type="Proteomes" id="UP000614123"/>
    </source>
</evidence>
<reference evidence="2 3" key="1">
    <citation type="journal article" date="2020" name="Front. Microbiol.">
        <title>Genetic Organization of the aprX-lipA2 Operon Affects the Proteolytic Potential of Pseudomonas Species in Milk.</title>
        <authorList>
            <person name="Maier C."/>
            <person name="Huptas C."/>
            <person name="von Neubeck M."/>
            <person name="Scherer S."/>
            <person name="Wenning M."/>
            <person name="Lucking G."/>
        </authorList>
    </citation>
    <scope>NUCLEOTIDE SEQUENCE [LARGE SCALE GENOMIC DNA]</scope>
    <source>
        <strain evidence="2 3">DSM 16272</strain>
    </source>
</reference>
<gene>
    <name evidence="2" type="ORF">HBO38_34980</name>
    <name evidence="1" type="ORF">YA0849_31705</name>
</gene>
<dbReference type="Proteomes" id="UP000614123">
    <property type="component" value="Unassembled WGS sequence"/>
</dbReference>
<dbReference type="InterPro" id="IPR010982">
    <property type="entry name" value="Lambda_DNA-bd_dom_sf"/>
</dbReference>